<dbReference type="InterPro" id="IPR029040">
    <property type="entry name" value="RPABC4/Spt4"/>
</dbReference>
<reference evidence="1" key="2">
    <citation type="submission" date="2021-09" db="EMBL/GenBank/DDBJ databases">
        <authorList>
            <person name="Gilroy R."/>
        </authorList>
    </citation>
    <scope>NUCLEOTIDE SEQUENCE</scope>
    <source>
        <strain evidence="1">USAMLcec4-12693</strain>
    </source>
</reference>
<reference evidence="1" key="1">
    <citation type="journal article" date="2021" name="PeerJ">
        <title>Extensive microbial diversity within the chicken gut microbiome revealed by metagenomics and culture.</title>
        <authorList>
            <person name="Gilroy R."/>
            <person name="Ravi A."/>
            <person name="Getino M."/>
            <person name="Pursley I."/>
            <person name="Horton D.L."/>
            <person name="Alikhan N.F."/>
            <person name="Baker D."/>
            <person name="Gharbi K."/>
            <person name="Hall N."/>
            <person name="Watson M."/>
            <person name="Adriaenssens E.M."/>
            <person name="Foster-Nyarko E."/>
            <person name="Jarju S."/>
            <person name="Secka A."/>
            <person name="Antonio M."/>
            <person name="Oren A."/>
            <person name="Chaudhuri R.R."/>
            <person name="La Ragione R."/>
            <person name="Hildebrand F."/>
            <person name="Pallen M.J."/>
        </authorList>
    </citation>
    <scope>NUCLEOTIDE SEQUENCE</scope>
    <source>
        <strain evidence="1">USAMLcec4-12693</strain>
    </source>
</reference>
<dbReference type="AlphaFoldDB" id="A0A9D3AJC4"/>
<dbReference type="InterPro" id="IPR009912">
    <property type="entry name" value="DUF1451"/>
</dbReference>
<name>A0A9D3AJC4_9FIRM</name>
<proteinExistence type="predicted"/>
<dbReference type="EMBL" id="DYXE01000048">
    <property type="protein sequence ID" value="HJH49591.1"/>
    <property type="molecule type" value="Genomic_DNA"/>
</dbReference>
<accession>A0A9D3AJC4</accession>
<dbReference type="Gene3D" id="2.20.28.30">
    <property type="entry name" value="RNA polymerase ii, chain L"/>
    <property type="match status" value="1"/>
</dbReference>
<protein>
    <submittedName>
        <fullName evidence="1">Zinc ribbon-containing protein</fullName>
    </submittedName>
</protein>
<evidence type="ECO:0000313" key="1">
    <source>
        <dbReference type="EMBL" id="HJH49591.1"/>
    </source>
</evidence>
<dbReference type="Proteomes" id="UP000813420">
    <property type="component" value="Unassembled WGS sequence"/>
</dbReference>
<dbReference type="Pfam" id="PF07295">
    <property type="entry name" value="DUF1451"/>
    <property type="match status" value="1"/>
</dbReference>
<comment type="caution">
    <text evidence="1">The sequence shown here is derived from an EMBL/GenBank/DDBJ whole genome shotgun (WGS) entry which is preliminary data.</text>
</comment>
<dbReference type="SUPFAM" id="SSF63393">
    <property type="entry name" value="RNA polymerase subunits"/>
    <property type="match status" value="1"/>
</dbReference>
<evidence type="ECO:0000313" key="2">
    <source>
        <dbReference type="Proteomes" id="UP000813420"/>
    </source>
</evidence>
<gene>
    <name evidence="1" type="ORF">K8V39_04940</name>
</gene>
<organism evidence="1 2">
    <name type="scientific">Merdimonas faecis</name>
    <dbReference type="NCBI Taxonomy" id="1653435"/>
    <lineage>
        <taxon>Bacteria</taxon>
        <taxon>Bacillati</taxon>
        <taxon>Bacillota</taxon>
        <taxon>Clostridia</taxon>
        <taxon>Lachnospirales</taxon>
        <taxon>Lachnospiraceae</taxon>
        <taxon>Merdimonas</taxon>
    </lineage>
</organism>
<sequence length="46" mass="4949">MVYSGECPGEGIYVCRDCGVSIKLETDTTEMPECPECGGTEFIAVK</sequence>